<evidence type="ECO:0000313" key="3">
    <source>
        <dbReference type="Proteomes" id="UP000824469"/>
    </source>
</evidence>
<gene>
    <name evidence="2" type="ORF">KI387_035665</name>
</gene>
<dbReference type="SUPFAM" id="SSF52540">
    <property type="entry name" value="P-loop containing nucleoside triphosphate hydrolases"/>
    <property type="match status" value="1"/>
</dbReference>
<protein>
    <recommendedName>
        <fullName evidence="1">PPM-type phosphatase domain-containing protein</fullName>
    </recommendedName>
</protein>
<dbReference type="AlphaFoldDB" id="A0AA38FPP1"/>
<dbReference type="Proteomes" id="UP000824469">
    <property type="component" value="Unassembled WGS sequence"/>
</dbReference>
<dbReference type="SUPFAM" id="SSF81606">
    <property type="entry name" value="PP2C-like"/>
    <property type="match status" value="1"/>
</dbReference>
<feature type="non-terminal residue" evidence="2">
    <location>
        <position position="284"/>
    </location>
</feature>
<dbReference type="EMBL" id="JAHRHJ020000007">
    <property type="protein sequence ID" value="KAH9307754.1"/>
    <property type="molecule type" value="Genomic_DNA"/>
</dbReference>
<name>A0AA38FPP1_TAXCH</name>
<dbReference type="InterPro" id="IPR036457">
    <property type="entry name" value="PPM-type-like_dom_sf"/>
</dbReference>
<sequence length="284" mass="31051">MVSRMPQVPPPNDAVGIDDQIAKVVQLLDWEDAKPIIAVVIYGLGGSGKTTLGQAVYASLKDKLQLGWRHSQVTLVQNLETRDSQNNGRFRQDGLLWFKDIVGRHDAGEFSMAVVQENQLLEDQSQLESGPLTSTEDLHQSNWGCHVIRKAFLATEEGVLSVVTKAWPTKPQTVAVGSCCLVGVVCSGILYVANLGDSRVVMGKLVKATGEVITMQLSIEYNAGIENIRQELQSLHPYDSHIVVLKHGVWWVKGIIQIRTLRVVLASQISSCMAGLATAPNKCK</sequence>
<keyword evidence="3" id="KW-1185">Reference proteome</keyword>
<organism evidence="2 3">
    <name type="scientific">Taxus chinensis</name>
    <name type="common">Chinese yew</name>
    <name type="synonym">Taxus wallichiana var. chinensis</name>
    <dbReference type="NCBI Taxonomy" id="29808"/>
    <lineage>
        <taxon>Eukaryota</taxon>
        <taxon>Viridiplantae</taxon>
        <taxon>Streptophyta</taxon>
        <taxon>Embryophyta</taxon>
        <taxon>Tracheophyta</taxon>
        <taxon>Spermatophyta</taxon>
        <taxon>Pinopsida</taxon>
        <taxon>Pinidae</taxon>
        <taxon>Conifers II</taxon>
        <taxon>Cupressales</taxon>
        <taxon>Taxaceae</taxon>
        <taxon>Taxus</taxon>
    </lineage>
</organism>
<dbReference type="Gene3D" id="3.40.50.300">
    <property type="entry name" value="P-loop containing nucleotide triphosphate hydrolases"/>
    <property type="match status" value="1"/>
</dbReference>
<evidence type="ECO:0000259" key="1">
    <source>
        <dbReference type="Pfam" id="PF00481"/>
    </source>
</evidence>
<accession>A0AA38FPP1</accession>
<proteinExistence type="predicted"/>
<evidence type="ECO:0000313" key="2">
    <source>
        <dbReference type="EMBL" id="KAH9307754.1"/>
    </source>
</evidence>
<feature type="domain" description="PPM-type phosphatase" evidence="1">
    <location>
        <begin position="133"/>
        <end position="205"/>
    </location>
</feature>
<reference evidence="2 3" key="1">
    <citation type="journal article" date="2021" name="Nat. Plants">
        <title>The Taxus genome provides insights into paclitaxel biosynthesis.</title>
        <authorList>
            <person name="Xiong X."/>
            <person name="Gou J."/>
            <person name="Liao Q."/>
            <person name="Li Y."/>
            <person name="Zhou Q."/>
            <person name="Bi G."/>
            <person name="Li C."/>
            <person name="Du R."/>
            <person name="Wang X."/>
            <person name="Sun T."/>
            <person name="Guo L."/>
            <person name="Liang H."/>
            <person name="Lu P."/>
            <person name="Wu Y."/>
            <person name="Zhang Z."/>
            <person name="Ro D.K."/>
            <person name="Shang Y."/>
            <person name="Huang S."/>
            <person name="Yan J."/>
        </authorList>
    </citation>
    <scope>NUCLEOTIDE SEQUENCE [LARGE SCALE GENOMIC DNA]</scope>
    <source>
        <strain evidence="2">Ta-2019</strain>
    </source>
</reference>
<dbReference type="InterPro" id="IPR027417">
    <property type="entry name" value="P-loop_NTPase"/>
</dbReference>
<dbReference type="Pfam" id="PF00481">
    <property type="entry name" value="PP2C"/>
    <property type="match status" value="1"/>
</dbReference>
<comment type="caution">
    <text evidence="2">The sequence shown here is derived from an EMBL/GenBank/DDBJ whole genome shotgun (WGS) entry which is preliminary data.</text>
</comment>
<dbReference type="InterPro" id="IPR001932">
    <property type="entry name" value="PPM-type_phosphatase-like_dom"/>
</dbReference>
<dbReference type="Gene3D" id="3.60.40.10">
    <property type="entry name" value="PPM-type phosphatase domain"/>
    <property type="match status" value="1"/>
</dbReference>